<sequence>MGLKDLSSLVTPNNILATGGVRLVPDDSVTFIAEIVRPWGTVSDAEVGLLGVPFDGCVSYRPGTRFGPDSIRQALKLGTTYSVALDQDFSGLHLVDCGDVIASNVIKDMHDRVESVMSILFENRIFPLTIGGDHSISYPCIRALSRKNRGTRVGVIDFDAHFDSRKALPGREHSGMWVEQIQSMDGLPVAAANIVQIGIGDFAYSREYRNSILNHGGSFYTPQDIRNKGLETVVDKAVEQATRGVEALYVTVDIDCIQQAYAPGTSVPNPVGLSPWDLLAALDRISVHPLFSGFDLVEVAPPLDIDGMTSRLGAEIIRRVLCGLSLRFR</sequence>
<keyword evidence="3 5" id="KW-0378">Hydrolase</keyword>
<evidence type="ECO:0000256" key="1">
    <source>
        <dbReference type="ARBA" id="ARBA00009227"/>
    </source>
</evidence>
<feature type="binding site" evidence="4">
    <location>
        <position position="161"/>
    </location>
    <ligand>
        <name>Mn(2+)</name>
        <dbReference type="ChEBI" id="CHEBI:29035"/>
        <label>1</label>
    </ligand>
</feature>
<evidence type="ECO:0000256" key="5">
    <source>
        <dbReference type="RuleBase" id="RU003684"/>
    </source>
</evidence>
<name>A0A317T9N5_9CHLB</name>
<dbReference type="PANTHER" id="PTHR11358:SF26">
    <property type="entry name" value="GUANIDINO ACID HYDROLASE, MITOCHONDRIAL"/>
    <property type="match status" value="1"/>
</dbReference>
<feature type="binding site" evidence="4">
    <location>
        <position position="163"/>
    </location>
    <ligand>
        <name>Mn(2+)</name>
        <dbReference type="ChEBI" id="CHEBI:29035"/>
        <label>1</label>
    </ligand>
</feature>
<keyword evidence="2 4" id="KW-0479">Metal-binding</keyword>
<evidence type="ECO:0000256" key="3">
    <source>
        <dbReference type="ARBA" id="ARBA00022801"/>
    </source>
</evidence>
<feature type="binding site" evidence="4">
    <location>
        <position position="253"/>
    </location>
    <ligand>
        <name>Mn(2+)</name>
        <dbReference type="ChEBI" id="CHEBI:29035"/>
        <label>1</label>
    </ligand>
</feature>
<dbReference type="GO" id="GO:0008783">
    <property type="term" value="F:agmatinase activity"/>
    <property type="evidence" value="ECO:0007669"/>
    <property type="project" value="TreeGrafter"/>
</dbReference>
<evidence type="ECO:0000256" key="2">
    <source>
        <dbReference type="ARBA" id="ARBA00022723"/>
    </source>
</evidence>
<dbReference type="InterPro" id="IPR020855">
    <property type="entry name" value="Ureohydrolase_Mn_BS"/>
</dbReference>
<evidence type="ECO:0000313" key="7">
    <source>
        <dbReference type="Proteomes" id="UP000246278"/>
    </source>
</evidence>
<dbReference type="EMBL" id="PDNZ01000001">
    <property type="protein sequence ID" value="PWW83295.1"/>
    <property type="molecule type" value="Genomic_DNA"/>
</dbReference>
<comment type="caution">
    <text evidence="6">The sequence shown here is derived from an EMBL/GenBank/DDBJ whole genome shotgun (WGS) entry which is preliminary data.</text>
</comment>
<dbReference type="GO" id="GO:0033389">
    <property type="term" value="P:putrescine biosynthetic process from arginine, via agmatine"/>
    <property type="evidence" value="ECO:0007669"/>
    <property type="project" value="TreeGrafter"/>
</dbReference>
<accession>A0A317T9N5</accession>
<reference evidence="7" key="1">
    <citation type="submission" date="2017-10" db="EMBL/GenBank/DDBJ databases">
        <authorList>
            <person name="Gaisin V.A."/>
            <person name="Rysina M.S."/>
            <person name="Grouzdev D.S."/>
        </authorList>
    </citation>
    <scope>NUCLEOTIDE SEQUENCE [LARGE SCALE GENOMIC DNA]</scope>
    <source>
        <strain evidence="7">V1</strain>
    </source>
</reference>
<proteinExistence type="inferred from homology"/>
<comment type="similarity">
    <text evidence="1">Belongs to the arginase family. Agmatinase subfamily.</text>
</comment>
<dbReference type="InterPro" id="IPR023696">
    <property type="entry name" value="Ureohydrolase_dom_sf"/>
</dbReference>
<organism evidence="6 7">
    <name type="scientific">Prosthecochloris marina</name>
    <dbReference type="NCBI Taxonomy" id="2017681"/>
    <lineage>
        <taxon>Bacteria</taxon>
        <taxon>Pseudomonadati</taxon>
        <taxon>Chlorobiota</taxon>
        <taxon>Chlorobiia</taxon>
        <taxon>Chlorobiales</taxon>
        <taxon>Chlorobiaceae</taxon>
        <taxon>Prosthecochloris</taxon>
    </lineage>
</organism>
<dbReference type="CDD" id="cd09990">
    <property type="entry name" value="Agmatinase-like"/>
    <property type="match status" value="1"/>
</dbReference>
<dbReference type="PROSITE" id="PS01053">
    <property type="entry name" value="ARGINASE_1"/>
    <property type="match status" value="1"/>
</dbReference>
<evidence type="ECO:0008006" key="8">
    <source>
        <dbReference type="Google" id="ProtNLM"/>
    </source>
</evidence>
<dbReference type="Proteomes" id="UP000246278">
    <property type="component" value="Unassembled WGS sequence"/>
</dbReference>
<keyword evidence="4" id="KW-0464">Manganese</keyword>
<keyword evidence="7" id="KW-1185">Reference proteome</keyword>
<feature type="binding site" evidence="4">
    <location>
        <position position="159"/>
    </location>
    <ligand>
        <name>Mn(2+)</name>
        <dbReference type="ChEBI" id="CHEBI:29035"/>
        <label>1</label>
    </ligand>
</feature>
<dbReference type="PRINTS" id="PR00116">
    <property type="entry name" value="ARGINASE"/>
</dbReference>
<feature type="binding site" evidence="4">
    <location>
        <position position="134"/>
    </location>
    <ligand>
        <name>Mn(2+)</name>
        <dbReference type="ChEBI" id="CHEBI:29035"/>
        <label>1</label>
    </ligand>
</feature>
<dbReference type="PROSITE" id="PS51409">
    <property type="entry name" value="ARGINASE_2"/>
    <property type="match status" value="1"/>
</dbReference>
<evidence type="ECO:0000256" key="4">
    <source>
        <dbReference type="PIRSR" id="PIRSR036979-1"/>
    </source>
</evidence>
<protein>
    <recommendedName>
        <fullName evidence="8">Formimidoylglutamase</fullName>
    </recommendedName>
</protein>
<dbReference type="AlphaFoldDB" id="A0A317T9N5"/>
<dbReference type="InterPro" id="IPR006035">
    <property type="entry name" value="Ureohydrolase"/>
</dbReference>
<dbReference type="SUPFAM" id="SSF52768">
    <property type="entry name" value="Arginase/deacetylase"/>
    <property type="match status" value="1"/>
</dbReference>
<gene>
    <name evidence="6" type="ORF">CR164_01705</name>
</gene>
<dbReference type="GO" id="GO:0046872">
    <property type="term" value="F:metal ion binding"/>
    <property type="evidence" value="ECO:0007669"/>
    <property type="project" value="UniProtKB-KW"/>
</dbReference>
<dbReference type="Pfam" id="PF00491">
    <property type="entry name" value="Arginase"/>
    <property type="match status" value="1"/>
</dbReference>
<evidence type="ECO:0000313" key="6">
    <source>
        <dbReference type="EMBL" id="PWW83295.1"/>
    </source>
</evidence>
<dbReference type="PIRSF" id="PIRSF036979">
    <property type="entry name" value="Arginase"/>
    <property type="match status" value="1"/>
</dbReference>
<dbReference type="PANTHER" id="PTHR11358">
    <property type="entry name" value="ARGINASE/AGMATINASE"/>
    <property type="match status" value="1"/>
</dbReference>
<dbReference type="Gene3D" id="3.40.800.10">
    <property type="entry name" value="Ureohydrolase domain"/>
    <property type="match status" value="1"/>
</dbReference>
<feature type="binding site" evidence="4">
    <location>
        <position position="255"/>
    </location>
    <ligand>
        <name>Mn(2+)</name>
        <dbReference type="ChEBI" id="CHEBI:29035"/>
        <label>1</label>
    </ligand>
</feature>
<comment type="cofactor">
    <cofactor evidence="4">
        <name>Mn(2+)</name>
        <dbReference type="ChEBI" id="CHEBI:29035"/>
    </cofactor>
    <text evidence="4">Binds 2 manganese ions per subunit.</text>
</comment>